<evidence type="ECO:0000313" key="12">
    <source>
        <dbReference type="Proteomes" id="UP000240624"/>
    </source>
</evidence>
<dbReference type="AlphaFoldDB" id="A0A1X7A7F7"/>
<keyword evidence="3" id="KW-1003">Cell membrane</keyword>
<dbReference type="InterPro" id="IPR050901">
    <property type="entry name" value="BP-dep_ABC_trans_perm"/>
</dbReference>
<gene>
    <name evidence="10" type="primary">sugB_2</name>
    <name evidence="9" type="ORF">CLV79_12510</name>
    <name evidence="10" type="ORF">LOS8367_03668</name>
</gene>
<evidence type="ECO:0000259" key="8">
    <source>
        <dbReference type="PROSITE" id="PS50928"/>
    </source>
</evidence>
<keyword evidence="4 7" id="KW-0812">Transmembrane</keyword>
<reference evidence="10 11" key="1">
    <citation type="submission" date="2017-03" db="EMBL/GenBank/DDBJ databases">
        <authorList>
            <person name="Afonso C.L."/>
            <person name="Miller P.J."/>
            <person name="Scott M.A."/>
            <person name="Spackman E."/>
            <person name="Goraichik I."/>
            <person name="Dimitrov K.M."/>
            <person name="Suarez D.L."/>
            <person name="Swayne D.E."/>
        </authorList>
    </citation>
    <scope>NUCLEOTIDE SEQUENCE [LARGE SCALE GENOMIC DNA]</scope>
    <source>
        <strain evidence="10 11">CECT 8367</strain>
    </source>
</reference>
<dbReference type="PANTHER" id="PTHR32243">
    <property type="entry name" value="MALTOSE TRANSPORT SYSTEM PERMEASE-RELATED"/>
    <property type="match status" value="1"/>
</dbReference>
<dbReference type="GO" id="GO:0005886">
    <property type="term" value="C:plasma membrane"/>
    <property type="evidence" value="ECO:0007669"/>
    <property type="project" value="UniProtKB-SubCell"/>
</dbReference>
<dbReference type="PANTHER" id="PTHR32243:SF18">
    <property type="entry name" value="INNER MEMBRANE ABC TRANSPORTER PERMEASE PROTEIN YCJP"/>
    <property type="match status" value="1"/>
</dbReference>
<dbReference type="Pfam" id="PF00528">
    <property type="entry name" value="BPD_transp_1"/>
    <property type="match status" value="1"/>
</dbReference>
<feature type="transmembrane region" description="Helical" evidence="7">
    <location>
        <begin position="167"/>
        <end position="187"/>
    </location>
</feature>
<dbReference type="EMBL" id="PYGB01000025">
    <property type="protein sequence ID" value="PSK80284.1"/>
    <property type="molecule type" value="Genomic_DNA"/>
</dbReference>
<feature type="transmembrane region" description="Helical" evidence="7">
    <location>
        <begin position="29"/>
        <end position="47"/>
    </location>
</feature>
<evidence type="ECO:0000313" key="9">
    <source>
        <dbReference type="EMBL" id="PSK80284.1"/>
    </source>
</evidence>
<feature type="transmembrane region" description="Helical" evidence="7">
    <location>
        <begin position="96"/>
        <end position="120"/>
    </location>
</feature>
<reference evidence="9 12" key="2">
    <citation type="submission" date="2018-03" db="EMBL/GenBank/DDBJ databases">
        <title>Genomic Encyclopedia of Archaeal and Bacterial Type Strains, Phase II (KMG-II): from individual species to whole genera.</title>
        <authorList>
            <person name="Goeker M."/>
        </authorList>
    </citation>
    <scope>NUCLEOTIDE SEQUENCE [LARGE SCALE GENOMIC DNA]</scope>
    <source>
        <strain evidence="9 12">DSM 29956</strain>
    </source>
</reference>
<dbReference type="Gene3D" id="1.10.3720.10">
    <property type="entry name" value="MetI-like"/>
    <property type="match status" value="1"/>
</dbReference>
<dbReference type="InterPro" id="IPR000515">
    <property type="entry name" value="MetI-like"/>
</dbReference>
<evidence type="ECO:0000256" key="3">
    <source>
        <dbReference type="ARBA" id="ARBA00022475"/>
    </source>
</evidence>
<accession>A0A1X7A7F7</accession>
<evidence type="ECO:0000256" key="7">
    <source>
        <dbReference type="RuleBase" id="RU363032"/>
    </source>
</evidence>
<proteinExistence type="inferred from homology"/>
<sequence>MTDLTQSAALSRSEPEAVPALRPGLIAKYVFILLWSAFVVFPFLWALTTSFKDANGVTNGATWLPWIQYRPSTQGWSSLFGGAGGTDITRPYLNSIAVTLGASVISITLGTLAAYGLSRFTFRFGWMRNADITFFFISQRIMPPIVLAIPFFLMLQALGLLDTLAGLILVYVALLMPIAVWVMVDFFNSIPRGLDEMAWMDGCDPVTTFVRVILPNALPGLVVAGMFCVIFGWNDFFFAFTLTFTKTQLLPVAIVALNSSVTPWWALSASALISIAPLVLLAFLVERFLSKGGLAGAVR</sequence>
<feature type="transmembrane region" description="Helical" evidence="7">
    <location>
        <begin position="264"/>
        <end position="285"/>
    </location>
</feature>
<dbReference type="RefSeq" id="WP_085897957.1">
    <property type="nucleotide sequence ID" value="NZ_FWFY01000023.1"/>
</dbReference>
<dbReference type="OrthoDB" id="9815445at2"/>
<evidence type="ECO:0000313" key="10">
    <source>
        <dbReference type="EMBL" id="SLN72076.1"/>
    </source>
</evidence>
<evidence type="ECO:0000256" key="2">
    <source>
        <dbReference type="ARBA" id="ARBA00022448"/>
    </source>
</evidence>
<evidence type="ECO:0000256" key="4">
    <source>
        <dbReference type="ARBA" id="ARBA00022692"/>
    </source>
</evidence>
<keyword evidence="12" id="KW-1185">Reference proteome</keyword>
<keyword evidence="6 7" id="KW-0472">Membrane</keyword>
<dbReference type="PROSITE" id="PS50928">
    <property type="entry name" value="ABC_TM1"/>
    <property type="match status" value="1"/>
</dbReference>
<keyword evidence="5 7" id="KW-1133">Transmembrane helix</keyword>
<name>A0A1X7A7F7_9RHOB</name>
<dbReference type="InterPro" id="IPR035906">
    <property type="entry name" value="MetI-like_sf"/>
</dbReference>
<protein>
    <submittedName>
        <fullName evidence="9">Carbohydrate ABC transporter membrane protein 2 (CUT1 family)</fullName>
    </submittedName>
    <submittedName>
        <fullName evidence="10">Trehalose transport system permease protein SugB</fullName>
    </submittedName>
</protein>
<organism evidence="10 11">
    <name type="scientific">Limimaricola soesokkakensis</name>
    <dbReference type="NCBI Taxonomy" id="1343159"/>
    <lineage>
        <taxon>Bacteria</taxon>
        <taxon>Pseudomonadati</taxon>
        <taxon>Pseudomonadota</taxon>
        <taxon>Alphaproteobacteria</taxon>
        <taxon>Rhodobacterales</taxon>
        <taxon>Paracoccaceae</taxon>
        <taxon>Limimaricola</taxon>
    </lineage>
</organism>
<comment type="similarity">
    <text evidence="7">Belongs to the binding-protein-dependent transport system permease family.</text>
</comment>
<dbReference type="EMBL" id="FWFY01000023">
    <property type="protein sequence ID" value="SLN72076.1"/>
    <property type="molecule type" value="Genomic_DNA"/>
</dbReference>
<dbReference type="Proteomes" id="UP000240624">
    <property type="component" value="Unassembled WGS sequence"/>
</dbReference>
<dbReference type="GO" id="GO:0055085">
    <property type="term" value="P:transmembrane transport"/>
    <property type="evidence" value="ECO:0007669"/>
    <property type="project" value="InterPro"/>
</dbReference>
<dbReference type="SUPFAM" id="SSF161098">
    <property type="entry name" value="MetI-like"/>
    <property type="match status" value="1"/>
</dbReference>
<evidence type="ECO:0000256" key="5">
    <source>
        <dbReference type="ARBA" id="ARBA00022989"/>
    </source>
</evidence>
<feature type="transmembrane region" description="Helical" evidence="7">
    <location>
        <begin position="141"/>
        <end position="161"/>
    </location>
</feature>
<feature type="domain" description="ABC transmembrane type-1" evidence="8">
    <location>
        <begin position="92"/>
        <end position="285"/>
    </location>
</feature>
<evidence type="ECO:0000256" key="6">
    <source>
        <dbReference type="ARBA" id="ARBA00023136"/>
    </source>
</evidence>
<evidence type="ECO:0000256" key="1">
    <source>
        <dbReference type="ARBA" id="ARBA00004651"/>
    </source>
</evidence>
<dbReference type="Proteomes" id="UP000193495">
    <property type="component" value="Unassembled WGS sequence"/>
</dbReference>
<evidence type="ECO:0000313" key="11">
    <source>
        <dbReference type="Proteomes" id="UP000193495"/>
    </source>
</evidence>
<dbReference type="CDD" id="cd06261">
    <property type="entry name" value="TM_PBP2"/>
    <property type="match status" value="1"/>
</dbReference>
<keyword evidence="2 7" id="KW-0813">Transport</keyword>
<comment type="subcellular location">
    <subcellularLocation>
        <location evidence="1 7">Cell membrane</location>
        <topology evidence="1 7">Multi-pass membrane protein</topology>
    </subcellularLocation>
</comment>